<dbReference type="SUPFAM" id="SSF54928">
    <property type="entry name" value="RNA-binding domain, RBD"/>
    <property type="match status" value="1"/>
</dbReference>
<dbReference type="Gene3D" id="3.30.70.330">
    <property type="match status" value="1"/>
</dbReference>
<dbReference type="SUPFAM" id="SSF57850">
    <property type="entry name" value="RING/U-box"/>
    <property type="match status" value="1"/>
</dbReference>
<evidence type="ECO:0000313" key="5">
    <source>
        <dbReference type="Proteomes" id="UP000197138"/>
    </source>
</evidence>
<feature type="compositionally biased region" description="Polar residues" evidence="2">
    <location>
        <begin position="635"/>
        <end position="649"/>
    </location>
</feature>
<feature type="region of interest" description="Disordered" evidence="2">
    <location>
        <begin position="410"/>
        <end position="453"/>
    </location>
</feature>
<organism evidence="4 5">
    <name type="scientific">Punica granatum</name>
    <name type="common">Pomegranate</name>
    <dbReference type="NCBI Taxonomy" id="22663"/>
    <lineage>
        <taxon>Eukaryota</taxon>
        <taxon>Viridiplantae</taxon>
        <taxon>Streptophyta</taxon>
        <taxon>Embryophyta</taxon>
        <taxon>Tracheophyta</taxon>
        <taxon>Spermatophyta</taxon>
        <taxon>Magnoliopsida</taxon>
        <taxon>eudicotyledons</taxon>
        <taxon>Gunneridae</taxon>
        <taxon>Pentapetalae</taxon>
        <taxon>rosids</taxon>
        <taxon>malvids</taxon>
        <taxon>Myrtales</taxon>
        <taxon>Lythraceae</taxon>
        <taxon>Punica</taxon>
    </lineage>
</organism>
<evidence type="ECO:0000256" key="2">
    <source>
        <dbReference type="SAM" id="MobiDB-lite"/>
    </source>
</evidence>
<dbReference type="GO" id="GO:0004842">
    <property type="term" value="F:ubiquitin-protein transferase activity"/>
    <property type="evidence" value="ECO:0007669"/>
    <property type="project" value="InterPro"/>
</dbReference>
<feature type="region of interest" description="Disordered" evidence="2">
    <location>
        <begin position="487"/>
        <end position="538"/>
    </location>
</feature>
<dbReference type="InterPro" id="IPR001841">
    <property type="entry name" value="Znf_RING"/>
</dbReference>
<feature type="compositionally biased region" description="Basic and acidic residues" evidence="2">
    <location>
        <begin position="498"/>
        <end position="510"/>
    </location>
</feature>
<dbReference type="InterPro" id="IPR039780">
    <property type="entry name" value="Mot2"/>
</dbReference>
<sequence length="1007" mass="109269">MCDDGEKTCPLCAEEMDLTDQQLKPCKCGYEICVWCWHHIMGMAEKDETEGRCPACRTPYDKEKIVGTASKCERLVAEINMEKKMKSQKPKPKASEGRKQLSSVRILQRKEYFGQYGKVLKVSMSRTAAGVIQQFPNNTCSVYITYSKEEEAIRCIQSVHGYALEGRLLRACFGTTKYCHAWLRNVPCNNPDCLYLHEVGSQEDSFTKDEIISAYTRSRVQQITANVNTTQKRSGNILPPPLDDYCNGTTASPGKPILKNALNVRLNLVAPAHWVIRIWLLSVVWVMSIMGAMQGAATVKGSPPNGSHGRSMVLPAAASWGARALSCSSQVASSECSNGSSKHKADPAGGTASEAAVSHTDAPKRPPINDASHNVFSKNRVDSSSALAWQSDLDSEFSSFDKCGEQDGSLASTTKGSRQACVSSNKHSSIGSNMPINDDGPMELSSSPVEAEGNKIQNSSCDMASLRINGSVQHEPSGALISKSLVSDPHFIGSPENQDSHQQLREEQYKESLASPGIGKAVPSRDESTGTDKMPNIYPQVEDDVLSFDSQRLQDPEVTGHKVYSSNSISPLHLSEKFASNSLRPRGVYSDSQSNGFVHASSGSVIPSGHAGNSQLNSAALQMNVEQSFVRATHSGASQSDATDCQRNGASDVGESSIISNILSLDFDPWNDSLPSPHNLAKLLGETDKQQGSINAANNWKVQSNTQSRFSFARQEESISQPFDVELPFGVYGELPRNRSIGEDKEFHLHKLGIGNDFPSRSSAEIGNFAGSQYAINKTSVSRSQISAPPGFSVPSKAPPPGFSSHERVDQTSDMLTGNRLLDVPPFLRNTEPQPNGNSIGGSADIEFMDPAILAVGKGRLQAGGPASPGFDIRSFPQHLRAFENDSRLDLLTQRSASPHQSLGYDIGAGYTSHGDSYGVPSRILDQSPMGNLNYTQLSSFQQGRNSVMSNGHWNGWNEMQGGGNGMVMAELLRNERLGINKLFNGYEESKFRMPSSGDLYGRTFGM</sequence>
<comment type="caution">
    <text evidence="4">The sequence shown here is derived from an EMBL/GenBank/DDBJ whole genome shotgun (WGS) entry which is preliminary data.</text>
</comment>
<dbReference type="EMBL" id="MTKT01005369">
    <property type="protein sequence ID" value="OWM67947.1"/>
    <property type="molecule type" value="Genomic_DNA"/>
</dbReference>
<dbReference type="CDD" id="cd16618">
    <property type="entry name" value="mRING-HC-C4C4_CNOT4"/>
    <property type="match status" value="1"/>
</dbReference>
<dbReference type="AlphaFoldDB" id="A0A218W517"/>
<feature type="compositionally biased region" description="Polar residues" evidence="2">
    <location>
        <begin position="410"/>
        <end position="435"/>
    </location>
</feature>
<dbReference type="GO" id="GO:0003676">
    <property type="term" value="F:nucleic acid binding"/>
    <property type="evidence" value="ECO:0007669"/>
    <property type="project" value="InterPro"/>
</dbReference>
<feature type="region of interest" description="Disordered" evidence="2">
    <location>
        <begin position="336"/>
        <end position="372"/>
    </location>
</feature>
<dbReference type="PANTHER" id="PTHR12603">
    <property type="entry name" value="CCR4-NOT TRANSCRIPTION COMPLEX RELATED"/>
    <property type="match status" value="1"/>
</dbReference>
<dbReference type="Gene3D" id="3.30.40.10">
    <property type="entry name" value="Zinc/RING finger domain, C3HC4 (zinc finger)"/>
    <property type="match status" value="1"/>
</dbReference>
<dbReference type="InterPro" id="IPR039515">
    <property type="entry name" value="NOT4_mRING-HC-C4C4"/>
</dbReference>
<keyword evidence="1" id="KW-0863">Zinc-finger</keyword>
<dbReference type="GO" id="GO:0030014">
    <property type="term" value="C:CCR4-NOT complex"/>
    <property type="evidence" value="ECO:0007669"/>
    <property type="project" value="InterPro"/>
</dbReference>
<dbReference type="CDD" id="cd12438">
    <property type="entry name" value="RRM_CNOT4"/>
    <property type="match status" value="1"/>
</dbReference>
<feature type="region of interest" description="Disordered" evidence="2">
    <location>
        <begin position="632"/>
        <end position="652"/>
    </location>
</feature>
<dbReference type="InterPro" id="IPR035979">
    <property type="entry name" value="RBD_domain_sf"/>
</dbReference>
<proteinExistence type="predicted"/>
<dbReference type="GO" id="GO:0016567">
    <property type="term" value="P:protein ubiquitination"/>
    <property type="evidence" value="ECO:0007669"/>
    <property type="project" value="TreeGrafter"/>
</dbReference>
<name>A0A218W517_PUNGR</name>
<dbReference type="FunFam" id="3.30.70.330:FF:000161">
    <property type="entry name" value="RNA binding (RRM/RBD/RNP motifs) family protein"/>
    <property type="match status" value="1"/>
</dbReference>
<feature type="domain" description="RING-type" evidence="3">
    <location>
        <begin position="9"/>
        <end position="57"/>
    </location>
</feature>
<dbReference type="Proteomes" id="UP000197138">
    <property type="component" value="Unassembled WGS sequence"/>
</dbReference>
<reference evidence="5" key="1">
    <citation type="journal article" date="2017" name="Plant J.">
        <title>The pomegranate (Punica granatum L.) genome and the genomics of punicalagin biosynthesis.</title>
        <authorList>
            <person name="Qin G."/>
            <person name="Xu C."/>
            <person name="Ming R."/>
            <person name="Tang H."/>
            <person name="Guyot R."/>
            <person name="Kramer E.M."/>
            <person name="Hu Y."/>
            <person name="Yi X."/>
            <person name="Qi Y."/>
            <person name="Xu X."/>
            <person name="Gao Z."/>
            <person name="Pan H."/>
            <person name="Jian J."/>
            <person name="Tian Y."/>
            <person name="Yue Z."/>
            <person name="Xu Y."/>
        </authorList>
    </citation>
    <scope>NUCLEOTIDE SEQUENCE [LARGE SCALE GENOMIC DNA]</scope>
    <source>
        <strain evidence="5">cv. Dabenzi</strain>
    </source>
</reference>
<evidence type="ECO:0000259" key="3">
    <source>
        <dbReference type="PROSITE" id="PS50089"/>
    </source>
</evidence>
<keyword evidence="1" id="KW-0862">Zinc</keyword>
<dbReference type="PROSITE" id="PS50089">
    <property type="entry name" value="ZF_RING_2"/>
    <property type="match status" value="1"/>
</dbReference>
<dbReference type="InterPro" id="IPR012677">
    <property type="entry name" value="Nucleotide-bd_a/b_plait_sf"/>
</dbReference>
<dbReference type="PANTHER" id="PTHR12603:SF36">
    <property type="entry name" value="RNA BINDING (RRM_RBD_RNP MOTIFS) FAMILY PROTEIN"/>
    <property type="match status" value="1"/>
</dbReference>
<dbReference type="InterPro" id="IPR013083">
    <property type="entry name" value="Znf_RING/FYVE/PHD"/>
</dbReference>
<evidence type="ECO:0000313" key="4">
    <source>
        <dbReference type="EMBL" id="OWM67947.1"/>
    </source>
</evidence>
<accession>A0A218W517</accession>
<dbReference type="Pfam" id="PF14570">
    <property type="entry name" value="zf-RING_4"/>
    <property type="match status" value="1"/>
</dbReference>
<protein>
    <recommendedName>
        <fullName evidence="3">RING-type domain-containing protein</fullName>
    </recommendedName>
</protein>
<evidence type="ECO:0000256" key="1">
    <source>
        <dbReference type="PROSITE-ProRule" id="PRU00175"/>
    </source>
</evidence>
<keyword evidence="1" id="KW-0479">Metal-binding</keyword>
<dbReference type="GO" id="GO:0008270">
    <property type="term" value="F:zinc ion binding"/>
    <property type="evidence" value="ECO:0007669"/>
    <property type="project" value="UniProtKB-KW"/>
</dbReference>
<gene>
    <name evidence="4" type="ORF">CDL15_Pgr017515</name>
</gene>
<dbReference type="InterPro" id="IPR034261">
    <property type="entry name" value="CNOT4_RRM"/>
</dbReference>